<dbReference type="GO" id="GO:0005948">
    <property type="term" value="C:acetolactate synthase complex"/>
    <property type="evidence" value="ECO:0007669"/>
    <property type="project" value="TreeGrafter"/>
</dbReference>
<dbReference type="EMBL" id="QYUN01000003">
    <property type="protein sequence ID" value="RJF96671.1"/>
    <property type="molecule type" value="Genomic_DNA"/>
</dbReference>
<evidence type="ECO:0000256" key="3">
    <source>
        <dbReference type="ARBA" id="ARBA00023052"/>
    </source>
</evidence>
<keyword evidence="10" id="KW-1185">Reference proteome</keyword>
<feature type="region of interest" description="Disordered" evidence="5">
    <location>
        <begin position="1"/>
        <end position="25"/>
    </location>
</feature>
<dbReference type="GO" id="GO:0000287">
    <property type="term" value="F:magnesium ion binding"/>
    <property type="evidence" value="ECO:0007669"/>
    <property type="project" value="InterPro"/>
</dbReference>
<dbReference type="Proteomes" id="UP000285190">
    <property type="component" value="Unassembled WGS sequence"/>
</dbReference>
<dbReference type="CDD" id="cd02004">
    <property type="entry name" value="TPP_BZL_OCoD_HPCL"/>
    <property type="match status" value="1"/>
</dbReference>
<dbReference type="OrthoDB" id="2254214at2"/>
<dbReference type="GO" id="GO:0009099">
    <property type="term" value="P:L-valine biosynthetic process"/>
    <property type="evidence" value="ECO:0007669"/>
    <property type="project" value="TreeGrafter"/>
</dbReference>
<dbReference type="AlphaFoldDB" id="A0A418WVW9"/>
<dbReference type="PANTHER" id="PTHR18968">
    <property type="entry name" value="THIAMINE PYROPHOSPHATE ENZYMES"/>
    <property type="match status" value="1"/>
</dbReference>
<comment type="cofactor">
    <cofactor evidence="1">
        <name>thiamine diphosphate</name>
        <dbReference type="ChEBI" id="CHEBI:58937"/>
    </cofactor>
</comment>
<organism evidence="9 10">
    <name type="scientific">Noviherbaspirillum cavernae</name>
    <dbReference type="NCBI Taxonomy" id="2320862"/>
    <lineage>
        <taxon>Bacteria</taxon>
        <taxon>Pseudomonadati</taxon>
        <taxon>Pseudomonadota</taxon>
        <taxon>Betaproteobacteria</taxon>
        <taxon>Burkholderiales</taxon>
        <taxon>Oxalobacteraceae</taxon>
        <taxon>Noviherbaspirillum</taxon>
    </lineage>
</organism>
<evidence type="ECO:0000256" key="4">
    <source>
        <dbReference type="RuleBase" id="RU362132"/>
    </source>
</evidence>
<evidence type="ECO:0000256" key="2">
    <source>
        <dbReference type="ARBA" id="ARBA00007812"/>
    </source>
</evidence>
<keyword evidence="3 4" id="KW-0786">Thiamine pyrophosphate</keyword>
<dbReference type="Pfam" id="PF02775">
    <property type="entry name" value="TPP_enzyme_C"/>
    <property type="match status" value="1"/>
</dbReference>
<feature type="domain" description="Thiamine pyrophosphate enzyme TPP-binding" evidence="7">
    <location>
        <begin position="420"/>
        <end position="572"/>
    </location>
</feature>
<dbReference type="InterPro" id="IPR045229">
    <property type="entry name" value="TPP_enz"/>
</dbReference>
<dbReference type="Gene3D" id="3.40.50.970">
    <property type="match status" value="2"/>
</dbReference>
<evidence type="ECO:0000313" key="10">
    <source>
        <dbReference type="Proteomes" id="UP000285190"/>
    </source>
</evidence>
<comment type="similarity">
    <text evidence="2 4">Belongs to the TPP enzyme family.</text>
</comment>
<dbReference type="SUPFAM" id="SSF52467">
    <property type="entry name" value="DHS-like NAD/FAD-binding domain"/>
    <property type="match status" value="1"/>
</dbReference>
<gene>
    <name evidence="9" type="ORF">D3870_19840</name>
</gene>
<dbReference type="Pfam" id="PF02776">
    <property type="entry name" value="TPP_enzyme_N"/>
    <property type="match status" value="1"/>
</dbReference>
<name>A0A418WVW9_9BURK</name>
<dbReference type="GO" id="GO:0003984">
    <property type="term" value="F:acetolactate synthase activity"/>
    <property type="evidence" value="ECO:0007669"/>
    <property type="project" value="TreeGrafter"/>
</dbReference>
<reference evidence="9 10" key="1">
    <citation type="submission" date="2018-09" db="EMBL/GenBank/DDBJ databases">
        <authorList>
            <person name="Zhu H."/>
        </authorList>
    </citation>
    <scope>NUCLEOTIDE SEQUENCE [LARGE SCALE GENOMIC DNA]</scope>
    <source>
        <strain evidence="9 10">K2R10-39</strain>
    </source>
</reference>
<dbReference type="SUPFAM" id="SSF52518">
    <property type="entry name" value="Thiamin diphosphate-binding fold (THDP-binding)"/>
    <property type="match status" value="2"/>
</dbReference>
<proteinExistence type="inferred from homology"/>
<comment type="caution">
    <text evidence="9">The sequence shown here is derived from an EMBL/GenBank/DDBJ whole genome shotgun (WGS) entry which is preliminary data.</text>
</comment>
<accession>A0A418WVW9</accession>
<dbReference type="Gene3D" id="3.40.50.1220">
    <property type="entry name" value="TPP-binding domain"/>
    <property type="match status" value="1"/>
</dbReference>
<evidence type="ECO:0000259" key="7">
    <source>
        <dbReference type="Pfam" id="PF02775"/>
    </source>
</evidence>
<dbReference type="InterPro" id="IPR012001">
    <property type="entry name" value="Thiamin_PyroP_enz_TPP-bd_dom"/>
</dbReference>
<dbReference type="GO" id="GO:0050660">
    <property type="term" value="F:flavin adenine dinucleotide binding"/>
    <property type="evidence" value="ECO:0007669"/>
    <property type="project" value="TreeGrafter"/>
</dbReference>
<dbReference type="GO" id="GO:0009097">
    <property type="term" value="P:isoleucine biosynthetic process"/>
    <property type="evidence" value="ECO:0007669"/>
    <property type="project" value="TreeGrafter"/>
</dbReference>
<dbReference type="PANTHER" id="PTHR18968:SF166">
    <property type="entry name" value="2-HYDROXYACYL-COA LYASE 2"/>
    <property type="match status" value="1"/>
</dbReference>
<dbReference type="InterPro" id="IPR029061">
    <property type="entry name" value="THDP-binding"/>
</dbReference>
<dbReference type="CDD" id="cd07035">
    <property type="entry name" value="TPP_PYR_POX_like"/>
    <property type="match status" value="1"/>
</dbReference>
<dbReference type="RefSeq" id="WP_119742779.1">
    <property type="nucleotide sequence ID" value="NZ_QYUN01000003.1"/>
</dbReference>
<feature type="compositionally biased region" description="Low complexity" evidence="5">
    <location>
        <begin position="11"/>
        <end position="22"/>
    </location>
</feature>
<evidence type="ECO:0000259" key="6">
    <source>
        <dbReference type="Pfam" id="PF00205"/>
    </source>
</evidence>
<evidence type="ECO:0000313" key="9">
    <source>
        <dbReference type="EMBL" id="RJF96671.1"/>
    </source>
</evidence>
<dbReference type="InterPro" id="IPR012000">
    <property type="entry name" value="Thiamin_PyroP_enz_cen_dom"/>
</dbReference>
<feature type="domain" description="Thiamine pyrophosphate enzyme central" evidence="6">
    <location>
        <begin position="226"/>
        <end position="352"/>
    </location>
</feature>
<evidence type="ECO:0000256" key="1">
    <source>
        <dbReference type="ARBA" id="ARBA00001964"/>
    </source>
</evidence>
<dbReference type="GO" id="GO:0030976">
    <property type="term" value="F:thiamine pyrophosphate binding"/>
    <property type="evidence" value="ECO:0007669"/>
    <property type="project" value="InterPro"/>
</dbReference>
<dbReference type="InterPro" id="IPR029035">
    <property type="entry name" value="DHS-like_NAD/FAD-binding_dom"/>
</dbReference>
<dbReference type="Pfam" id="PF00205">
    <property type="entry name" value="TPP_enzyme_M"/>
    <property type="match status" value="1"/>
</dbReference>
<dbReference type="InterPro" id="IPR011766">
    <property type="entry name" value="TPP_enzyme_TPP-bd"/>
</dbReference>
<sequence length="591" mass="63675">MSSVLTDTKPETPAATTTTTAEDTLKRKSRDADVISGGHLVARALKNEGVDTIFTLCGGHIIDIYDGCVDEGIRIIDVRHEQVAAHAADGYARQTGKLGVVVTTAGPGCTNAVTGVATAFRSESPVLHIGGQGGMTQHMMGSLQDLPHVDMMRPITKFSAGVHSTERVADMVAMAIRECFAGAPGPAYLEIPRDILDREIDLSRAVIPQPGKYRASVKTLGDAHDIEKLADILVNAERPVVLYGSQVWASRGHEEAIALVRALDIPAYFNGASRGLLPPGDPHHFDRTRREGFDKADVIVIVGTPFDFRMGYGKRLGLNATLVQIDQDYRTVGKNRDVSLGIVGDPGTVLAAVLQATTGRIDHGAHAKRKEWMQYLQGMEEAATAKLMSKFKSDSTPINPFRVAYEINEFLRDDTIYIGDGGDVVTISAQAVRPRRPGQWMDPGALGSLGVGTGFAIAAGLAHPDKEVLCYYGDGAFSMTAFDMETANRFGVPYIAVVGNNSAMNQIRYGQLAKYGEERGNVGNLLGDVPFGTFAEMLGGYGEEVRDPAQIAPALQRARESVAKTRRSAVINIWVDPRVYAPGTMAQTMYK</sequence>
<dbReference type="FunFam" id="3.40.50.970:FF:000007">
    <property type="entry name" value="Acetolactate synthase"/>
    <property type="match status" value="1"/>
</dbReference>
<evidence type="ECO:0000259" key="8">
    <source>
        <dbReference type="Pfam" id="PF02776"/>
    </source>
</evidence>
<protein>
    <submittedName>
        <fullName evidence="9">Thiamine pyrophosphate-binding protein</fullName>
    </submittedName>
</protein>
<evidence type="ECO:0000256" key="5">
    <source>
        <dbReference type="SAM" id="MobiDB-lite"/>
    </source>
</evidence>
<feature type="domain" description="Thiamine pyrophosphate enzyme N-terminal TPP-binding" evidence="8">
    <location>
        <begin position="36"/>
        <end position="144"/>
    </location>
</feature>